<dbReference type="Pfam" id="PF13732">
    <property type="entry name" value="DrrA1-3_C"/>
    <property type="match status" value="1"/>
</dbReference>
<organism evidence="6 7">
    <name type="scientific">Cytobacillus gottheilii</name>
    <dbReference type="NCBI Taxonomy" id="859144"/>
    <lineage>
        <taxon>Bacteria</taxon>
        <taxon>Bacillati</taxon>
        <taxon>Bacillota</taxon>
        <taxon>Bacilli</taxon>
        <taxon>Bacillales</taxon>
        <taxon>Bacillaceae</taxon>
        <taxon>Cytobacillus</taxon>
    </lineage>
</organism>
<evidence type="ECO:0000313" key="6">
    <source>
        <dbReference type="EMBL" id="QVY60019.1"/>
    </source>
</evidence>
<dbReference type="InterPro" id="IPR003439">
    <property type="entry name" value="ABC_transporter-like_ATP-bd"/>
</dbReference>
<dbReference type="Pfam" id="PF00005">
    <property type="entry name" value="ABC_tran"/>
    <property type="match status" value="1"/>
</dbReference>
<dbReference type="InterPro" id="IPR003593">
    <property type="entry name" value="AAA+_ATPase"/>
</dbReference>
<dbReference type="CDD" id="cd03230">
    <property type="entry name" value="ABC_DR_subfamily_A"/>
    <property type="match status" value="1"/>
</dbReference>
<dbReference type="InterPro" id="IPR017871">
    <property type="entry name" value="ABC_transporter-like_CS"/>
</dbReference>
<dbReference type="Proteomes" id="UP000679247">
    <property type="component" value="Chromosome"/>
</dbReference>
<dbReference type="SMART" id="SM00382">
    <property type="entry name" value="AAA"/>
    <property type="match status" value="1"/>
</dbReference>
<gene>
    <name evidence="6" type="ORF">J1899_13305</name>
</gene>
<dbReference type="RefSeq" id="WP_214474390.1">
    <property type="nucleotide sequence ID" value="NZ_CANKUS010000028.1"/>
</dbReference>
<dbReference type="EMBL" id="CP071709">
    <property type="protein sequence ID" value="QVY60019.1"/>
    <property type="molecule type" value="Genomic_DNA"/>
</dbReference>
<evidence type="ECO:0000256" key="2">
    <source>
        <dbReference type="ARBA" id="ARBA00022448"/>
    </source>
</evidence>
<name>A0ABX8F7D0_9BACI</name>
<dbReference type="PROSITE" id="PS00211">
    <property type="entry name" value="ABC_TRANSPORTER_1"/>
    <property type="match status" value="1"/>
</dbReference>
<evidence type="ECO:0000256" key="3">
    <source>
        <dbReference type="ARBA" id="ARBA00022741"/>
    </source>
</evidence>
<feature type="domain" description="ABC transporter" evidence="5">
    <location>
        <begin position="4"/>
        <end position="230"/>
    </location>
</feature>
<dbReference type="InterPro" id="IPR027417">
    <property type="entry name" value="P-loop_NTPase"/>
</dbReference>
<evidence type="ECO:0000313" key="7">
    <source>
        <dbReference type="Proteomes" id="UP000679247"/>
    </source>
</evidence>
<evidence type="ECO:0000256" key="4">
    <source>
        <dbReference type="ARBA" id="ARBA00022840"/>
    </source>
</evidence>
<protein>
    <submittedName>
        <fullName evidence="6">ABC transporter ATP-binding protein</fullName>
    </submittedName>
</protein>
<proteinExistence type="inferred from homology"/>
<dbReference type="Gene3D" id="3.40.50.300">
    <property type="entry name" value="P-loop containing nucleotide triphosphate hydrolases"/>
    <property type="match status" value="1"/>
</dbReference>
<evidence type="ECO:0000259" key="5">
    <source>
        <dbReference type="PROSITE" id="PS50893"/>
    </source>
</evidence>
<keyword evidence="7" id="KW-1185">Reference proteome</keyword>
<dbReference type="SUPFAM" id="SSF52540">
    <property type="entry name" value="P-loop containing nucleoside triphosphate hydrolases"/>
    <property type="match status" value="1"/>
</dbReference>
<dbReference type="PANTHER" id="PTHR42711:SF5">
    <property type="entry name" value="ABC TRANSPORTER ATP-BINDING PROTEIN NATA"/>
    <property type="match status" value="1"/>
</dbReference>
<dbReference type="PROSITE" id="PS50893">
    <property type="entry name" value="ABC_TRANSPORTER_2"/>
    <property type="match status" value="1"/>
</dbReference>
<accession>A0ABX8F7D0</accession>
<keyword evidence="2" id="KW-0813">Transport</keyword>
<comment type="similarity">
    <text evidence="1">Belongs to the ABC transporter superfamily.</text>
</comment>
<dbReference type="PANTHER" id="PTHR42711">
    <property type="entry name" value="ABC TRANSPORTER ATP-BINDING PROTEIN"/>
    <property type="match status" value="1"/>
</dbReference>
<evidence type="ECO:0000256" key="1">
    <source>
        <dbReference type="ARBA" id="ARBA00005417"/>
    </source>
</evidence>
<dbReference type="InterPro" id="IPR050763">
    <property type="entry name" value="ABC_transporter_ATP-binding"/>
</dbReference>
<keyword evidence="3" id="KW-0547">Nucleotide-binding</keyword>
<dbReference type="GO" id="GO:0005524">
    <property type="term" value="F:ATP binding"/>
    <property type="evidence" value="ECO:0007669"/>
    <property type="project" value="UniProtKB-KW"/>
</dbReference>
<dbReference type="InterPro" id="IPR025302">
    <property type="entry name" value="DrrA1/2-like_C"/>
</dbReference>
<sequence>MITLRAENLKKKYSKKEVIKGIQFDLPANTCIALLGANGAGKTTVLQMLAGIIHPTEGQIIVNGSASIKKRRTAIGYLPQNPAFFDWMTGLEYLIYSTRLTGATKKAAYDRALSLLETVGLGDAVNNRIAQYSGGMRQRLGIAQAITHQPDILLLDEPVSALDPVGRREVLTLFQQLKKHTTVFYSTHILHDAEEVSDEIIFLDRGQIVEGGSLQSLKKKYKKNKLSIVFEEDIQIVMAQLRSAFPDFKMESEGQIIHIFSEDCYAAQQLLMKEVLARNWRTLKFEISSTSLEEMFLKVADQK</sequence>
<keyword evidence="4 6" id="KW-0067">ATP-binding</keyword>
<reference evidence="6 7" key="1">
    <citation type="submission" date="2021-03" db="EMBL/GenBank/DDBJ databases">
        <title>The first data on the complete genome of the tetrodotoxin-producing bacterium.</title>
        <authorList>
            <person name="Melnikova D.I."/>
            <person name="Nijland R."/>
            <person name="Magarlamov T.Y."/>
        </authorList>
    </citation>
    <scope>NUCLEOTIDE SEQUENCE [LARGE SCALE GENOMIC DNA]</scope>
    <source>
        <strain evidence="6 7">1839</strain>
    </source>
</reference>